<evidence type="ECO:0000313" key="11">
    <source>
        <dbReference type="EMBL" id="SKA00163.1"/>
    </source>
</evidence>
<reference evidence="12" key="1">
    <citation type="submission" date="2016-11" db="EMBL/GenBank/DDBJ databases">
        <authorList>
            <person name="Varghese N."/>
            <person name="Submissions S."/>
        </authorList>
    </citation>
    <scope>NUCLEOTIDE SEQUENCE [LARGE SCALE GENOMIC DNA]</scope>
    <source>
        <strain evidence="12">UWOS</strain>
    </source>
</reference>
<dbReference type="SUPFAM" id="SSF82679">
    <property type="entry name" value="N-utilization substance G protein NusG, N-terminal domain"/>
    <property type="match status" value="1"/>
</dbReference>
<dbReference type="GO" id="GO:0005829">
    <property type="term" value="C:cytosol"/>
    <property type="evidence" value="ECO:0007669"/>
    <property type="project" value="TreeGrafter"/>
</dbReference>
<dbReference type="CDD" id="cd06091">
    <property type="entry name" value="KOW_NusG"/>
    <property type="match status" value="1"/>
</dbReference>
<dbReference type="InterPro" id="IPR036735">
    <property type="entry name" value="NGN_dom_sf"/>
</dbReference>
<dbReference type="FunFam" id="2.30.30.30:FF:000002">
    <property type="entry name" value="Transcription termination/antitermination factor NusG"/>
    <property type="match status" value="1"/>
</dbReference>
<dbReference type="HAMAP" id="MF_00948">
    <property type="entry name" value="NusG"/>
    <property type="match status" value="1"/>
</dbReference>
<evidence type="ECO:0000256" key="3">
    <source>
        <dbReference type="ARBA" id="ARBA00023015"/>
    </source>
</evidence>
<dbReference type="RefSeq" id="WP_073305722.1">
    <property type="nucleotide sequence ID" value="NZ_FRAW01000031.1"/>
</dbReference>
<accession>A0A1T4Q8T2</accession>
<feature type="domain" description="KOW" evidence="9">
    <location>
        <begin position="123"/>
        <end position="150"/>
    </location>
</feature>
<dbReference type="PROSITE" id="PS01014">
    <property type="entry name" value="NUSG"/>
    <property type="match status" value="1"/>
</dbReference>
<dbReference type="GO" id="GO:0006354">
    <property type="term" value="P:DNA-templated transcription elongation"/>
    <property type="evidence" value="ECO:0007669"/>
    <property type="project" value="UniProtKB-UniRule"/>
</dbReference>
<dbReference type="AlphaFoldDB" id="A0A1M6XHR9"/>
<dbReference type="GO" id="GO:0006353">
    <property type="term" value="P:DNA-templated transcription termination"/>
    <property type="evidence" value="ECO:0007669"/>
    <property type="project" value="UniProtKB-UniRule"/>
</dbReference>
<dbReference type="InterPro" id="IPR001062">
    <property type="entry name" value="Transcrpt_antiterm_NusG"/>
</dbReference>
<dbReference type="SMART" id="SM00738">
    <property type="entry name" value="NGN"/>
    <property type="match status" value="1"/>
</dbReference>
<keyword evidence="12" id="KW-1185">Reference proteome</keyword>
<dbReference type="Pfam" id="PF02357">
    <property type="entry name" value="NusG"/>
    <property type="match status" value="1"/>
</dbReference>
<dbReference type="GO" id="GO:0032784">
    <property type="term" value="P:regulation of DNA-templated transcription elongation"/>
    <property type="evidence" value="ECO:0007669"/>
    <property type="project" value="InterPro"/>
</dbReference>
<evidence type="ECO:0000256" key="1">
    <source>
        <dbReference type="ARBA" id="ARBA00022472"/>
    </source>
</evidence>
<dbReference type="PANTHER" id="PTHR30265:SF2">
    <property type="entry name" value="TRANSCRIPTION TERMINATION_ANTITERMINATION PROTEIN NUSG"/>
    <property type="match status" value="1"/>
</dbReference>
<comment type="similarity">
    <text evidence="5 7">Belongs to the NusG family.</text>
</comment>
<keyword evidence="3 5" id="KW-0805">Transcription regulation</keyword>
<dbReference type="GO" id="GO:0031564">
    <property type="term" value="P:transcription antitermination"/>
    <property type="evidence" value="ECO:0007669"/>
    <property type="project" value="UniProtKB-UniRule"/>
</dbReference>
<dbReference type="Pfam" id="PF00467">
    <property type="entry name" value="KOW"/>
    <property type="match status" value="1"/>
</dbReference>
<dbReference type="Gene3D" id="3.30.70.940">
    <property type="entry name" value="NusG, N-terminal domain"/>
    <property type="match status" value="1"/>
</dbReference>
<evidence type="ECO:0000313" key="10">
    <source>
        <dbReference type="EMBL" id="SHL05522.1"/>
    </source>
</evidence>
<proteinExistence type="inferred from homology"/>
<dbReference type="NCBIfam" id="TIGR00922">
    <property type="entry name" value="nusG"/>
    <property type="match status" value="1"/>
</dbReference>
<name>A0A1M6XHR9_9BACT</name>
<dbReference type="PANTHER" id="PTHR30265">
    <property type="entry name" value="RHO-INTERACTING TRANSCRIPTION TERMINATION FACTOR NUSG"/>
    <property type="match status" value="1"/>
</dbReference>
<evidence type="ECO:0000259" key="8">
    <source>
        <dbReference type="SMART" id="SM00738"/>
    </source>
</evidence>
<evidence type="ECO:0000256" key="5">
    <source>
        <dbReference type="HAMAP-Rule" id="MF_00948"/>
    </source>
</evidence>
<evidence type="ECO:0000256" key="2">
    <source>
        <dbReference type="ARBA" id="ARBA00022814"/>
    </source>
</evidence>
<evidence type="ECO:0000256" key="6">
    <source>
        <dbReference type="NCBIfam" id="TIGR00922"/>
    </source>
</evidence>
<dbReference type="InterPro" id="IPR015869">
    <property type="entry name" value="Transcrpt_antiterm_NusG_bac_CS"/>
</dbReference>
<dbReference type="InterPro" id="IPR047050">
    <property type="entry name" value="NGN"/>
</dbReference>
<evidence type="ECO:0000256" key="4">
    <source>
        <dbReference type="ARBA" id="ARBA00023163"/>
    </source>
</evidence>
<feature type="domain" description="NusG-like N-terminal" evidence="8">
    <location>
        <begin position="3"/>
        <end position="111"/>
    </location>
</feature>
<evidence type="ECO:0000256" key="7">
    <source>
        <dbReference type="RuleBase" id="RU000538"/>
    </source>
</evidence>
<dbReference type="EMBL" id="FRAW01000031">
    <property type="protein sequence ID" value="SHL05522.1"/>
    <property type="molecule type" value="Genomic_DNA"/>
</dbReference>
<accession>A0A1M6XHR9</accession>
<dbReference type="InterPro" id="IPR008991">
    <property type="entry name" value="Translation_prot_SH3-like_sf"/>
</dbReference>
<evidence type="ECO:0000313" key="13">
    <source>
        <dbReference type="Proteomes" id="UP000190449"/>
    </source>
</evidence>
<dbReference type="STRING" id="28122.SAMN02745108_02202"/>
<dbReference type="InterPro" id="IPR014722">
    <property type="entry name" value="Rib_uL2_dom2"/>
</dbReference>
<dbReference type="SMART" id="SM00739">
    <property type="entry name" value="KOW"/>
    <property type="match status" value="1"/>
</dbReference>
<organism evidence="10 12">
    <name type="scientific">Fibrobacter intestinalis</name>
    <dbReference type="NCBI Taxonomy" id="28122"/>
    <lineage>
        <taxon>Bacteria</taxon>
        <taxon>Pseudomonadati</taxon>
        <taxon>Fibrobacterota</taxon>
        <taxon>Fibrobacteria</taxon>
        <taxon>Fibrobacterales</taxon>
        <taxon>Fibrobacteraceae</taxon>
        <taxon>Fibrobacter</taxon>
    </lineage>
</organism>
<evidence type="ECO:0000259" key="9">
    <source>
        <dbReference type="SMART" id="SM00739"/>
    </source>
</evidence>
<dbReference type="CDD" id="cd09891">
    <property type="entry name" value="NGN_Bact_1"/>
    <property type="match status" value="1"/>
</dbReference>
<dbReference type="PRINTS" id="PR00338">
    <property type="entry name" value="NUSGTNSCPFCT"/>
</dbReference>
<reference evidence="10" key="2">
    <citation type="submission" date="2016-11" db="EMBL/GenBank/DDBJ databases">
        <authorList>
            <person name="Jaros S."/>
            <person name="Januszkiewicz K."/>
            <person name="Wedrychowicz H."/>
        </authorList>
    </citation>
    <scope>NUCLEOTIDE SEQUENCE [LARGE SCALE GENOMIC DNA]</scope>
    <source>
        <strain evidence="10">UWOS</strain>
    </source>
</reference>
<dbReference type="EMBL" id="FUWU01000044">
    <property type="protein sequence ID" value="SKA00163.1"/>
    <property type="molecule type" value="Genomic_DNA"/>
</dbReference>
<reference evidence="11 13" key="3">
    <citation type="submission" date="2017-02" db="EMBL/GenBank/DDBJ databases">
        <authorList>
            <person name="Peterson S.W."/>
        </authorList>
    </citation>
    <scope>NUCLEOTIDE SEQUENCE [LARGE SCALE GENOMIC DNA]</scope>
    <source>
        <strain evidence="11 13">ATCC 43854</strain>
    </source>
</reference>
<protein>
    <recommendedName>
        <fullName evidence="5 6">Transcription termination/antitermination protein NusG</fullName>
    </recommendedName>
</protein>
<keyword evidence="2 5" id="KW-0889">Transcription antitermination</keyword>
<dbReference type="InterPro" id="IPR005824">
    <property type="entry name" value="KOW"/>
</dbReference>
<dbReference type="InterPro" id="IPR043425">
    <property type="entry name" value="NusG-like"/>
</dbReference>
<dbReference type="SUPFAM" id="SSF50104">
    <property type="entry name" value="Translation proteins SH3-like domain"/>
    <property type="match status" value="1"/>
</dbReference>
<keyword evidence="1 5" id="KW-0806">Transcription termination</keyword>
<dbReference type="Proteomes" id="UP000184275">
    <property type="component" value="Unassembled WGS sequence"/>
</dbReference>
<dbReference type="InterPro" id="IPR006645">
    <property type="entry name" value="NGN-like_dom"/>
</dbReference>
<keyword evidence="4 5" id="KW-0804">Transcription</keyword>
<dbReference type="Proteomes" id="UP000190449">
    <property type="component" value="Unassembled WGS sequence"/>
</dbReference>
<comment type="function">
    <text evidence="5 7">Participates in transcription elongation, termination and antitermination.</text>
</comment>
<sequence>MLWYAVHTFSGQESTIKKNIEMLIEREGVQDKFGRILIPERTVQVNVRGKRKTVSQKLFPAYLIIEMELDELTQHLVTSVQGVTHFGGTSRLNKIPIPLRQSEVDRLLGVETQDAGQDVIQNPYIVGDSVSIKDGPFKGFVGTVEEILTEKNKLRVTVSVFGRSTPIELGFNQVEAALQ</sequence>
<dbReference type="Gene3D" id="2.30.30.30">
    <property type="match status" value="1"/>
</dbReference>
<gene>
    <name evidence="5" type="primary">nusG</name>
    <name evidence="11" type="ORF">SAMN02745108_02202</name>
    <name evidence="10" type="ORF">SAMN05720469_13129</name>
</gene>
<evidence type="ECO:0000313" key="12">
    <source>
        <dbReference type="Proteomes" id="UP000184275"/>
    </source>
</evidence>